<dbReference type="EMBL" id="QGGG01000004">
    <property type="protein sequence ID" value="PWJ84767.1"/>
    <property type="molecule type" value="Genomic_DNA"/>
</dbReference>
<name>A0A316C9Q1_PSESE</name>
<sequence>MEQGWPLTALFPPAPVPRAGAKAWMSKKTFVPKALWLRAFFRD</sequence>
<gene>
    <name evidence="1" type="ORF">C7441_10432</name>
</gene>
<reference evidence="1 2" key="1">
    <citation type="submission" date="2018-05" db="EMBL/GenBank/DDBJ databases">
        <title>Genomic Encyclopedia of Type Strains, Phase IV (KMG-IV): sequencing the most valuable type-strain genomes for metagenomic binning, comparative biology and taxonomic classification.</title>
        <authorList>
            <person name="Goeker M."/>
        </authorList>
    </citation>
    <scope>NUCLEOTIDE SEQUENCE [LARGE SCALE GENOMIC DNA]</scope>
    <source>
        <strain evidence="1 2">DSM 6986</strain>
    </source>
</reference>
<organism evidence="1 2">
    <name type="scientific">Pseudaminobacter salicylatoxidans</name>
    <dbReference type="NCBI Taxonomy" id="93369"/>
    <lineage>
        <taxon>Bacteria</taxon>
        <taxon>Pseudomonadati</taxon>
        <taxon>Pseudomonadota</taxon>
        <taxon>Alphaproteobacteria</taxon>
        <taxon>Hyphomicrobiales</taxon>
        <taxon>Phyllobacteriaceae</taxon>
        <taxon>Pseudaminobacter</taxon>
    </lineage>
</organism>
<dbReference type="Proteomes" id="UP000245396">
    <property type="component" value="Unassembled WGS sequence"/>
</dbReference>
<keyword evidence="2" id="KW-1185">Reference proteome</keyword>
<evidence type="ECO:0000313" key="1">
    <source>
        <dbReference type="EMBL" id="PWJ84767.1"/>
    </source>
</evidence>
<evidence type="ECO:0000313" key="2">
    <source>
        <dbReference type="Proteomes" id="UP000245396"/>
    </source>
</evidence>
<comment type="caution">
    <text evidence="1">The sequence shown here is derived from an EMBL/GenBank/DDBJ whole genome shotgun (WGS) entry which is preliminary data.</text>
</comment>
<protein>
    <submittedName>
        <fullName evidence="1">Uncharacterized protein</fullName>
    </submittedName>
</protein>
<accession>A0A316C9Q1</accession>
<proteinExistence type="predicted"/>
<dbReference type="AlphaFoldDB" id="A0A316C9Q1"/>